<dbReference type="Gene3D" id="1.25.40.240">
    <property type="entry name" value="Ku, C-terminal domain"/>
    <property type="match status" value="1"/>
</dbReference>
<dbReference type="OMA" id="WAMQYVW"/>
<evidence type="ECO:0000256" key="4">
    <source>
        <dbReference type="ARBA" id="ARBA00022454"/>
    </source>
</evidence>
<dbReference type="GO" id="GO:0005524">
    <property type="term" value="F:ATP binding"/>
    <property type="evidence" value="ECO:0007669"/>
    <property type="project" value="UniProtKB-KW"/>
</dbReference>
<dbReference type="InterPro" id="IPR014893">
    <property type="entry name" value="Ku_PK_bind"/>
</dbReference>
<evidence type="ECO:0000313" key="17">
    <source>
        <dbReference type="EMBL" id="KDN39318.1"/>
    </source>
</evidence>
<reference evidence="17 18" key="1">
    <citation type="submission" date="2014-05" db="EMBL/GenBank/DDBJ databases">
        <title>Draft genome sequence of a rare smut relative, Tilletiaria anomala UBC 951.</title>
        <authorList>
            <consortium name="DOE Joint Genome Institute"/>
            <person name="Toome M."/>
            <person name="Kuo A."/>
            <person name="Henrissat B."/>
            <person name="Lipzen A."/>
            <person name="Tritt A."/>
            <person name="Yoshinaga Y."/>
            <person name="Zane M."/>
            <person name="Barry K."/>
            <person name="Grigoriev I.V."/>
            <person name="Spatafora J.W."/>
            <person name="Aimea M.C."/>
        </authorList>
    </citation>
    <scope>NUCLEOTIDE SEQUENCE [LARGE SCALE GENOMIC DNA]</scope>
    <source>
        <strain evidence="17 18">UBC 951</strain>
    </source>
</reference>
<evidence type="ECO:0000256" key="11">
    <source>
        <dbReference type="ARBA" id="ARBA00023125"/>
    </source>
</evidence>
<dbReference type="InterPro" id="IPR036465">
    <property type="entry name" value="vWFA_dom_sf"/>
</dbReference>
<accession>A0A066VGA8</accession>
<dbReference type="GO" id="GO:0003690">
    <property type="term" value="F:double-stranded DNA binding"/>
    <property type="evidence" value="ECO:0007669"/>
    <property type="project" value="TreeGrafter"/>
</dbReference>
<dbReference type="STRING" id="1037660.A0A066VGA8"/>
<evidence type="ECO:0000256" key="9">
    <source>
        <dbReference type="ARBA" id="ARBA00022840"/>
    </source>
</evidence>
<dbReference type="PANTHER" id="PTHR12604:SF4">
    <property type="entry name" value="X-RAY REPAIR CROSS-COMPLEMENTING PROTEIN 5"/>
    <property type="match status" value="1"/>
</dbReference>
<protein>
    <recommendedName>
        <fullName evidence="3">DNA helicase</fullName>
        <ecNumber evidence="3">3.6.4.12</ecNumber>
    </recommendedName>
</protein>
<evidence type="ECO:0000256" key="15">
    <source>
        <dbReference type="SAM" id="MobiDB-lite"/>
    </source>
</evidence>
<evidence type="ECO:0000256" key="5">
    <source>
        <dbReference type="ARBA" id="ARBA00022741"/>
    </source>
</evidence>
<keyword evidence="5" id="KW-0547">Nucleotide-binding</keyword>
<dbReference type="AlphaFoldDB" id="A0A066VGA8"/>
<dbReference type="GO" id="GO:0000781">
    <property type="term" value="C:chromosome, telomeric region"/>
    <property type="evidence" value="ECO:0007669"/>
    <property type="project" value="UniProtKB-SubCell"/>
</dbReference>
<evidence type="ECO:0000256" key="12">
    <source>
        <dbReference type="ARBA" id="ARBA00023172"/>
    </source>
</evidence>
<dbReference type="GO" id="GO:0043564">
    <property type="term" value="C:Ku70:Ku80 complex"/>
    <property type="evidence" value="ECO:0007669"/>
    <property type="project" value="TreeGrafter"/>
</dbReference>
<evidence type="ECO:0000256" key="13">
    <source>
        <dbReference type="ARBA" id="ARBA00023204"/>
    </source>
</evidence>
<dbReference type="InterPro" id="IPR002035">
    <property type="entry name" value="VWF_A"/>
</dbReference>
<comment type="caution">
    <text evidence="17">The sequence shown here is derived from an EMBL/GenBank/DDBJ whole genome shotgun (WGS) entry which is preliminary data.</text>
</comment>
<keyword evidence="12" id="KW-0233">DNA recombination</keyword>
<evidence type="ECO:0000256" key="10">
    <source>
        <dbReference type="ARBA" id="ARBA00022895"/>
    </source>
</evidence>
<keyword evidence="13" id="KW-0234">DNA repair</keyword>
<sequence>MATRQITTFLIDVGPSMREQITVPDERSLDGQHAPPRSSSDGDGSSGGKRTSKLQWCIEFVVRKLQQSILSGKKTNKVCILLFHSRNSNNKLVDDNVAGNYAGINELWIPAPATAQLIDTMLALRATKPHRALDGTGDALDALVVAITSILDKQHSGIGSEQRTTWSRLIYLITDGRSHLHLQDVDQIRDKLRQEAIAVRVMGVDFDTPDEKVAGKPEIVVRNEAFWHSFLADVPGSAVTSARDALLSARSPAIHPVQPVGAAVTLSVGPPQLATLARPAQDLLWLACRVYKYTALARPMARKELARLVKPPATAIPTSASTSTSKSLQPDSSAVRVSVMYDFRDAVEVSLDKVEGQLDPLPESVTKFRGYKLGSSIVPLPADQMPLARTNPGLEIICFLHQKDFERQYAVGEVSFVFADQKAGPKPQLQLSALVKGLYERDQYALARYVARKDLAPRLVFLWPECTPEWECLLMVNAATRRSVDAADDRSRGVLRQACFNDDVRRYTFPPLDRAKTEDGEWVHDHPSIPNAEQLHLFDRFTDATDLMQEDEDGEPIAWYDPYDSFSFNVQRVNEVLAHKATFPDRPAPPPHPALTRYMHPPDFVRERCDALLDDLKGAFDVRPAWHQKASRTRENDDPGAQAAAAKRAREATPSDLEEDAVKPLPTLEEHGPFHLADPVADFQNKLAAEPVCDVGLLLLRMQHTITHLLRQPLASREYAKVAQCIEAARRESIEQGESVRWNLFIRALKHELRTGHDGAPPQKEFWNEHIAGQLRLGLVTTEEDINQEVADVGPKQADEFVAQLT</sequence>
<dbReference type="GO" id="GO:0003678">
    <property type="term" value="F:DNA helicase activity"/>
    <property type="evidence" value="ECO:0007669"/>
    <property type="project" value="UniProtKB-EC"/>
</dbReference>
<dbReference type="SUPFAM" id="SSF100939">
    <property type="entry name" value="SPOC domain-like"/>
    <property type="match status" value="1"/>
</dbReference>
<keyword evidence="10" id="KW-0779">Telomere</keyword>
<feature type="region of interest" description="Disordered" evidence="15">
    <location>
        <begin position="627"/>
        <end position="658"/>
    </location>
</feature>
<keyword evidence="6" id="KW-0227">DNA damage</keyword>
<evidence type="ECO:0000256" key="7">
    <source>
        <dbReference type="ARBA" id="ARBA00022801"/>
    </source>
</evidence>
<keyword evidence="18" id="KW-1185">Reference proteome</keyword>
<feature type="domain" description="VWFA" evidence="16">
    <location>
        <begin position="41"/>
        <end position="204"/>
    </location>
</feature>
<evidence type="ECO:0000256" key="14">
    <source>
        <dbReference type="ARBA" id="ARBA00023242"/>
    </source>
</evidence>
<dbReference type="GO" id="GO:0016787">
    <property type="term" value="F:hydrolase activity"/>
    <property type="evidence" value="ECO:0007669"/>
    <property type="project" value="UniProtKB-KW"/>
</dbReference>
<evidence type="ECO:0000256" key="1">
    <source>
        <dbReference type="ARBA" id="ARBA00004123"/>
    </source>
</evidence>
<dbReference type="InterPro" id="IPR016194">
    <property type="entry name" value="SPOC-like_C_dom_sf"/>
</dbReference>
<keyword evidence="9" id="KW-0067">ATP-binding</keyword>
<dbReference type="Gene3D" id="2.40.290.10">
    <property type="match status" value="1"/>
</dbReference>
<keyword evidence="7" id="KW-0378">Hydrolase</keyword>
<gene>
    <name evidence="17" type="ORF">K437DRAFT_296133</name>
</gene>
<keyword evidence="8" id="KW-0347">Helicase</keyword>
<dbReference type="GeneID" id="25267305"/>
<dbReference type="EMBL" id="JMSN01000106">
    <property type="protein sequence ID" value="KDN39318.1"/>
    <property type="molecule type" value="Genomic_DNA"/>
</dbReference>
<dbReference type="SMART" id="SM00559">
    <property type="entry name" value="Ku78"/>
    <property type="match status" value="1"/>
</dbReference>
<dbReference type="Pfam" id="PF08785">
    <property type="entry name" value="Ku_PK_bind"/>
    <property type="match status" value="1"/>
</dbReference>
<evidence type="ECO:0000313" key="18">
    <source>
        <dbReference type="Proteomes" id="UP000027361"/>
    </source>
</evidence>
<dbReference type="InterPro" id="IPR036494">
    <property type="entry name" value="Ku_C_sf"/>
</dbReference>
<dbReference type="InterPro" id="IPR006164">
    <property type="entry name" value="DNA_bd_Ku70/Ku80"/>
</dbReference>
<dbReference type="Gene3D" id="1.10.1600.10">
    <property type="match status" value="1"/>
</dbReference>
<dbReference type="GO" id="GO:0042162">
    <property type="term" value="F:telomeric DNA binding"/>
    <property type="evidence" value="ECO:0007669"/>
    <property type="project" value="TreeGrafter"/>
</dbReference>
<keyword evidence="14" id="KW-0539">Nucleus</keyword>
<dbReference type="SUPFAM" id="SSF53300">
    <property type="entry name" value="vWA-like"/>
    <property type="match status" value="1"/>
</dbReference>
<name>A0A066VGA8_TILAU</name>
<dbReference type="Pfam" id="PF02735">
    <property type="entry name" value="Ku"/>
    <property type="match status" value="1"/>
</dbReference>
<evidence type="ECO:0000256" key="8">
    <source>
        <dbReference type="ARBA" id="ARBA00022806"/>
    </source>
</evidence>
<dbReference type="Proteomes" id="UP000027361">
    <property type="component" value="Unassembled WGS sequence"/>
</dbReference>
<keyword evidence="11" id="KW-0238">DNA-binding</keyword>
<dbReference type="FunCoup" id="A0A066VGA8">
    <property type="interactions" value="394"/>
</dbReference>
<evidence type="ECO:0000256" key="6">
    <source>
        <dbReference type="ARBA" id="ARBA00022763"/>
    </source>
</evidence>
<proteinExistence type="predicted"/>
<dbReference type="EC" id="3.6.4.12" evidence="3"/>
<dbReference type="GO" id="GO:0006310">
    <property type="term" value="P:DNA recombination"/>
    <property type="evidence" value="ECO:0007669"/>
    <property type="project" value="UniProtKB-KW"/>
</dbReference>
<feature type="region of interest" description="Disordered" evidence="15">
    <location>
        <begin position="25"/>
        <end position="49"/>
    </location>
</feature>
<dbReference type="SUPFAM" id="SSF101420">
    <property type="entry name" value="C-terminal domain of Ku80"/>
    <property type="match status" value="1"/>
</dbReference>
<dbReference type="OrthoDB" id="30826at2759"/>
<dbReference type="PROSITE" id="PS50234">
    <property type="entry name" value="VWFA"/>
    <property type="match status" value="1"/>
</dbReference>
<dbReference type="PANTHER" id="PTHR12604">
    <property type="entry name" value="KU AUTOANTIGEN DNA HELICASE"/>
    <property type="match status" value="1"/>
</dbReference>
<dbReference type="GO" id="GO:0000723">
    <property type="term" value="P:telomere maintenance"/>
    <property type="evidence" value="ECO:0007669"/>
    <property type="project" value="TreeGrafter"/>
</dbReference>
<evidence type="ECO:0000256" key="3">
    <source>
        <dbReference type="ARBA" id="ARBA00012551"/>
    </source>
</evidence>
<dbReference type="RefSeq" id="XP_013240991.1">
    <property type="nucleotide sequence ID" value="XM_013385537.1"/>
</dbReference>
<evidence type="ECO:0000259" key="16">
    <source>
        <dbReference type="PROSITE" id="PS50234"/>
    </source>
</evidence>
<dbReference type="HOGENOM" id="CLU_010975_1_1_1"/>
<evidence type="ECO:0000256" key="2">
    <source>
        <dbReference type="ARBA" id="ARBA00004574"/>
    </source>
</evidence>
<dbReference type="GO" id="GO:0006303">
    <property type="term" value="P:double-strand break repair via nonhomologous end joining"/>
    <property type="evidence" value="ECO:0007669"/>
    <property type="project" value="InterPro"/>
</dbReference>
<comment type="subcellular location">
    <subcellularLocation>
        <location evidence="2">Chromosome</location>
        <location evidence="2">Telomere</location>
    </subcellularLocation>
    <subcellularLocation>
        <location evidence="1">Nucleus</location>
    </subcellularLocation>
</comment>
<dbReference type="InParanoid" id="A0A066VGA8"/>
<dbReference type="Gene3D" id="3.40.50.410">
    <property type="entry name" value="von Willebrand factor, type A domain"/>
    <property type="match status" value="1"/>
</dbReference>
<organism evidence="17 18">
    <name type="scientific">Tilletiaria anomala (strain ATCC 24038 / CBS 436.72 / UBC 951)</name>
    <dbReference type="NCBI Taxonomy" id="1037660"/>
    <lineage>
        <taxon>Eukaryota</taxon>
        <taxon>Fungi</taxon>
        <taxon>Dikarya</taxon>
        <taxon>Basidiomycota</taxon>
        <taxon>Ustilaginomycotina</taxon>
        <taxon>Exobasidiomycetes</taxon>
        <taxon>Georgefischeriales</taxon>
        <taxon>Tilletiariaceae</taxon>
        <taxon>Tilletiaria</taxon>
    </lineage>
</organism>
<keyword evidence="4" id="KW-0158">Chromosome</keyword>